<keyword evidence="1" id="KW-0732">Signal</keyword>
<dbReference type="AlphaFoldDB" id="A0A8J2I8I6"/>
<dbReference type="OrthoDB" id="3797249at2759"/>
<dbReference type="RefSeq" id="XP_043173009.1">
    <property type="nucleotide sequence ID" value="XM_043317074.1"/>
</dbReference>
<evidence type="ECO:0000313" key="2">
    <source>
        <dbReference type="EMBL" id="CAG5180814.1"/>
    </source>
</evidence>
<gene>
    <name evidence="2" type="ORF">ALTATR162_LOCUS9440</name>
</gene>
<reference evidence="2" key="1">
    <citation type="submission" date="2021-05" db="EMBL/GenBank/DDBJ databases">
        <authorList>
            <person name="Stam R."/>
        </authorList>
    </citation>
    <scope>NUCLEOTIDE SEQUENCE</scope>
    <source>
        <strain evidence="2">CS162</strain>
    </source>
</reference>
<feature type="chain" id="PRO_5035199826" evidence="1">
    <location>
        <begin position="17"/>
        <end position="87"/>
    </location>
</feature>
<sequence>MKVVVALFGLVVSALAQETSSYTGPMFDPDTAPFFGPSTIVFPSVTESAPCYGQLDAVDFNVVAQLYDLAFLNAFLHAFLSTLLYVG</sequence>
<protein>
    <submittedName>
        <fullName evidence="2">Uncharacterized protein</fullName>
    </submittedName>
</protein>
<feature type="signal peptide" evidence="1">
    <location>
        <begin position="1"/>
        <end position="16"/>
    </location>
</feature>
<keyword evidence="3" id="KW-1185">Reference proteome</keyword>
<proteinExistence type="predicted"/>
<dbReference type="GeneID" id="67021662"/>
<accession>A0A8J2I8I6</accession>
<name>A0A8J2I8I6_9PLEO</name>
<evidence type="ECO:0000313" key="3">
    <source>
        <dbReference type="Proteomes" id="UP000676310"/>
    </source>
</evidence>
<evidence type="ECO:0000256" key="1">
    <source>
        <dbReference type="SAM" id="SignalP"/>
    </source>
</evidence>
<dbReference type="EMBL" id="CAJRGZ010000025">
    <property type="protein sequence ID" value="CAG5180814.1"/>
    <property type="molecule type" value="Genomic_DNA"/>
</dbReference>
<comment type="caution">
    <text evidence="2">The sequence shown here is derived from an EMBL/GenBank/DDBJ whole genome shotgun (WGS) entry which is preliminary data.</text>
</comment>
<organism evidence="2 3">
    <name type="scientific">Alternaria atra</name>
    <dbReference type="NCBI Taxonomy" id="119953"/>
    <lineage>
        <taxon>Eukaryota</taxon>
        <taxon>Fungi</taxon>
        <taxon>Dikarya</taxon>
        <taxon>Ascomycota</taxon>
        <taxon>Pezizomycotina</taxon>
        <taxon>Dothideomycetes</taxon>
        <taxon>Pleosporomycetidae</taxon>
        <taxon>Pleosporales</taxon>
        <taxon>Pleosporineae</taxon>
        <taxon>Pleosporaceae</taxon>
        <taxon>Alternaria</taxon>
        <taxon>Alternaria sect. Ulocladioides</taxon>
    </lineage>
</organism>
<dbReference type="Proteomes" id="UP000676310">
    <property type="component" value="Unassembled WGS sequence"/>
</dbReference>